<dbReference type="GO" id="GO:0005829">
    <property type="term" value="C:cytosol"/>
    <property type="evidence" value="ECO:0007669"/>
    <property type="project" value="TreeGrafter"/>
</dbReference>
<protein>
    <submittedName>
        <fullName evidence="6">Cytidine deaminase</fullName>
    </submittedName>
</protein>
<dbReference type="InterPro" id="IPR016193">
    <property type="entry name" value="Cytidine_deaminase-like"/>
</dbReference>
<dbReference type="Gene3D" id="3.40.140.10">
    <property type="entry name" value="Cytidine Deaminase, domain 2"/>
    <property type="match status" value="1"/>
</dbReference>
<name>A0A2K9P0Y4_9FIRM</name>
<evidence type="ECO:0000259" key="5">
    <source>
        <dbReference type="PROSITE" id="PS51747"/>
    </source>
</evidence>
<dbReference type="PANTHER" id="PTHR11644">
    <property type="entry name" value="CYTIDINE DEAMINASE"/>
    <property type="match status" value="1"/>
</dbReference>
<dbReference type="GO" id="GO:0008270">
    <property type="term" value="F:zinc ion binding"/>
    <property type="evidence" value="ECO:0007669"/>
    <property type="project" value="InterPro"/>
</dbReference>
<keyword evidence="7" id="KW-1185">Reference proteome</keyword>
<dbReference type="Proteomes" id="UP000235589">
    <property type="component" value="Chromosome"/>
</dbReference>
<evidence type="ECO:0000256" key="1">
    <source>
        <dbReference type="ARBA" id="ARBA00006576"/>
    </source>
</evidence>
<dbReference type="EMBL" id="CP020991">
    <property type="protein sequence ID" value="AUO18923.1"/>
    <property type="molecule type" value="Genomic_DNA"/>
</dbReference>
<dbReference type="GO" id="GO:0004126">
    <property type="term" value="F:cytidine deaminase activity"/>
    <property type="evidence" value="ECO:0007669"/>
    <property type="project" value="TreeGrafter"/>
</dbReference>
<feature type="domain" description="CMP/dCMP-type deaminase" evidence="5">
    <location>
        <begin position="4"/>
        <end position="124"/>
    </location>
</feature>
<dbReference type="PROSITE" id="PS00903">
    <property type="entry name" value="CYT_DCMP_DEAMINASES_1"/>
    <property type="match status" value="1"/>
</dbReference>
<comment type="similarity">
    <text evidence="1">Belongs to the cytidine and deoxycytidylate deaminase family.</text>
</comment>
<keyword evidence="4" id="KW-0862">Zinc</keyword>
<evidence type="ECO:0000256" key="3">
    <source>
        <dbReference type="ARBA" id="ARBA00022801"/>
    </source>
</evidence>
<proteinExistence type="inferred from homology"/>
<dbReference type="GO" id="GO:0072527">
    <property type="term" value="P:pyrimidine-containing compound metabolic process"/>
    <property type="evidence" value="ECO:0007669"/>
    <property type="project" value="UniProtKB-ARBA"/>
</dbReference>
<dbReference type="Pfam" id="PF00383">
    <property type="entry name" value="dCMP_cyt_deam_1"/>
    <property type="match status" value="1"/>
</dbReference>
<evidence type="ECO:0000313" key="6">
    <source>
        <dbReference type="EMBL" id="AUO18923.1"/>
    </source>
</evidence>
<dbReference type="GO" id="GO:0042802">
    <property type="term" value="F:identical protein binding"/>
    <property type="evidence" value="ECO:0007669"/>
    <property type="project" value="UniProtKB-ARBA"/>
</dbReference>
<dbReference type="GO" id="GO:0055086">
    <property type="term" value="P:nucleobase-containing small molecule metabolic process"/>
    <property type="evidence" value="ECO:0007669"/>
    <property type="project" value="UniProtKB-ARBA"/>
</dbReference>
<dbReference type="KEGG" id="mpec:B9O19_00740"/>
<keyword evidence="3" id="KW-0378">Hydrolase</keyword>
<dbReference type="InterPro" id="IPR016192">
    <property type="entry name" value="APOBEC/CMP_deaminase_Zn-bd"/>
</dbReference>
<evidence type="ECO:0000256" key="4">
    <source>
        <dbReference type="ARBA" id="ARBA00022833"/>
    </source>
</evidence>
<dbReference type="CDD" id="cd01283">
    <property type="entry name" value="cytidine_deaminase"/>
    <property type="match status" value="1"/>
</dbReference>
<dbReference type="AlphaFoldDB" id="A0A2K9P0Y4"/>
<dbReference type="PANTHER" id="PTHR11644:SF2">
    <property type="entry name" value="CYTIDINE DEAMINASE"/>
    <property type="match status" value="1"/>
</dbReference>
<dbReference type="InterPro" id="IPR002125">
    <property type="entry name" value="CMP_dCMP_dom"/>
</dbReference>
<keyword evidence="2" id="KW-0479">Metal-binding</keyword>
<reference evidence="6 7" key="1">
    <citation type="submission" date="2017-04" db="EMBL/GenBank/DDBJ databases">
        <title>Monoglobus pectinilyticus 14 draft genome.</title>
        <authorList>
            <person name="Kim C."/>
            <person name="Rosendale D.I."/>
            <person name="Kelly W.J."/>
            <person name="Tannock G.W."/>
            <person name="Patchett M.L."/>
            <person name="Jordens J.Z."/>
        </authorList>
    </citation>
    <scope>NUCLEOTIDE SEQUENCE [LARGE SCALE GENOMIC DNA]</scope>
    <source>
        <strain evidence="6 7">14</strain>
    </source>
</reference>
<evidence type="ECO:0000256" key="2">
    <source>
        <dbReference type="ARBA" id="ARBA00022723"/>
    </source>
</evidence>
<organism evidence="6 7">
    <name type="scientific">Monoglobus pectinilyticus</name>
    <dbReference type="NCBI Taxonomy" id="1981510"/>
    <lineage>
        <taxon>Bacteria</taxon>
        <taxon>Bacillati</taxon>
        <taxon>Bacillota</taxon>
        <taxon>Clostridia</taxon>
        <taxon>Monoglobales</taxon>
        <taxon>Monoglobaceae</taxon>
        <taxon>Monoglobus</taxon>
    </lineage>
</organism>
<sequence length="124" mass="13701">MNFDELYKIAAETVNERKLSDYTSAGSVAAAILTDKGNVYKGVCIDAPCSMGFCAEHAAIAAMITAGESRIIKMVAVSAWDDIIPPCGRCREFIYQINNENINCEVMLKDKIVTLDYLLPNRWS</sequence>
<dbReference type="PROSITE" id="PS51747">
    <property type="entry name" value="CYT_DCMP_DEAMINASES_2"/>
    <property type="match status" value="1"/>
</dbReference>
<dbReference type="RefSeq" id="WP_102365174.1">
    <property type="nucleotide sequence ID" value="NZ_CP020991.1"/>
</dbReference>
<dbReference type="GeneID" id="98062164"/>
<dbReference type="SUPFAM" id="SSF53927">
    <property type="entry name" value="Cytidine deaminase-like"/>
    <property type="match status" value="1"/>
</dbReference>
<accession>A0A2K9P0Y4</accession>
<gene>
    <name evidence="6" type="ORF">B9O19_00740</name>
</gene>
<evidence type="ECO:0000313" key="7">
    <source>
        <dbReference type="Proteomes" id="UP000235589"/>
    </source>
</evidence>
<dbReference type="InterPro" id="IPR050202">
    <property type="entry name" value="Cyt/Deoxycyt_deaminase"/>
</dbReference>
<dbReference type="OrthoDB" id="9799092at2"/>